<organism evidence="1 2">
    <name type="scientific">Aulographum hederae CBS 113979</name>
    <dbReference type="NCBI Taxonomy" id="1176131"/>
    <lineage>
        <taxon>Eukaryota</taxon>
        <taxon>Fungi</taxon>
        <taxon>Dikarya</taxon>
        <taxon>Ascomycota</taxon>
        <taxon>Pezizomycotina</taxon>
        <taxon>Dothideomycetes</taxon>
        <taxon>Pleosporomycetidae</taxon>
        <taxon>Aulographales</taxon>
        <taxon>Aulographaceae</taxon>
    </lineage>
</organism>
<dbReference type="EMBL" id="ML977161">
    <property type="protein sequence ID" value="KAF1985553.1"/>
    <property type="molecule type" value="Genomic_DNA"/>
</dbReference>
<reference evidence="1" key="1">
    <citation type="journal article" date="2020" name="Stud. Mycol.">
        <title>101 Dothideomycetes genomes: a test case for predicting lifestyles and emergence of pathogens.</title>
        <authorList>
            <person name="Haridas S."/>
            <person name="Albert R."/>
            <person name="Binder M."/>
            <person name="Bloem J."/>
            <person name="Labutti K."/>
            <person name="Salamov A."/>
            <person name="Andreopoulos B."/>
            <person name="Baker S."/>
            <person name="Barry K."/>
            <person name="Bills G."/>
            <person name="Bluhm B."/>
            <person name="Cannon C."/>
            <person name="Castanera R."/>
            <person name="Culley D."/>
            <person name="Daum C."/>
            <person name="Ezra D."/>
            <person name="Gonzalez J."/>
            <person name="Henrissat B."/>
            <person name="Kuo A."/>
            <person name="Liang C."/>
            <person name="Lipzen A."/>
            <person name="Lutzoni F."/>
            <person name="Magnuson J."/>
            <person name="Mondo S."/>
            <person name="Nolan M."/>
            <person name="Ohm R."/>
            <person name="Pangilinan J."/>
            <person name="Park H.-J."/>
            <person name="Ramirez L."/>
            <person name="Alfaro M."/>
            <person name="Sun H."/>
            <person name="Tritt A."/>
            <person name="Yoshinaga Y."/>
            <person name="Zwiers L.-H."/>
            <person name="Turgeon B."/>
            <person name="Goodwin S."/>
            <person name="Spatafora J."/>
            <person name="Crous P."/>
            <person name="Grigoriev I."/>
        </authorList>
    </citation>
    <scope>NUCLEOTIDE SEQUENCE</scope>
    <source>
        <strain evidence="1">CBS 113979</strain>
    </source>
</reference>
<proteinExistence type="predicted"/>
<gene>
    <name evidence="1" type="ORF">K402DRAFT_305307</name>
</gene>
<evidence type="ECO:0000313" key="2">
    <source>
        <dbReference type="Proteomes" id="UP000800041"/>
    </source>
</evidence>
<dbReference type="AlphaFoldDB" id="A0A6G1GX72"/>
<dbReference type="Proteomes" id="UP000800041">
    <property type="component" value="Unassembled WGS sequence"/>
</dbReference>
<sequence>MCYQVMERYAVCHCVYFKHSIDPCSSYGHRGHPVLEKTIFVGYACPRHSSFKPEV</sequence>
<dbReference type="OrthoDB" id="5355526at2759"/>
<evidence type="ECO:0000313" key="1">
    <source>
        <dbReference type="EMBL" id="KAF1985553.1"/>
    </source>
</evidence>
<name>A0A6G1GX72_9PEZI</name>
<protein>
    <submittedName>
        <fullName evidence="1">Uncharacterized protein</fullName>
    </submittedName>
</protein>
<accession>A0A6G1GX72</accession>
<feature type="non-terminal residue" evidence="1">
    <location>
        <position position="55"/>
    </location>
</feature>
<keyword evidence="2" id="KW-1185">Reference proteome</keyword>